<evidence type="ECO:0000313" key="3">
    <source>
        <dbReference type="Proteomes" id="UP001597063"/>
    </source>
</evidence>
<organism evidence="2 3">
    <name type="scientific">Actinomadura fibrosa</name>
    <dbReference type="NCBI Taxonomy" id="111802"/>
    <lineage>
        <taxon>Bacteria</taxon>
        <taxon>Bacillati</taxon>
        <taxon>Actinomycetota</taxon>
        <taxon>Actinomycetes</taxon>
        <taxon>Streptosporangiales</taxon>
        <taxon>Thermomonosporaceae</taxon>
        <taxon>Actinomadura</taxon>
    </lineage>
</organism>
<proteinExistence type="predicted"/>
<reference evidence="3" key="1">
    <citation type="journal article" date="2019" name="Int. J. Syst. Evol. Microbiol.">
        <title>The Global Catalogue of Microorganisms (GCM) 10K type strain sequencing project: providing services to taxonomists for standard genome sequencing and annotation.</title>
        <authorList>
            <consortium name="The Broad Institute Genomics Platform"/>
            <consortium name="The Broad Institute Genome Sequencing Center for Infectious Disease"/>
            <person name="Wu L."/>
            <person name="Ma J."/>
        </authorList>
    </citation>
    <scope>NUCLEOTIDE SEQUENCE [LARGE SCALE GENOMIC DNA]</scope>
    <source>
        <strain evidence="3">JCM 9371</strain>
    </source>
</reference>
<dbReference type="RefSeq" id="WP_306440663.1">
    <property type="nucleotide sequence ID" value="NZ_CAACUY010000052.1"/>
</dbReference>
<evidence type="ECO:0000313" key="2">
    <source>
        <dbReference type="EMBL" id="MFD0692037.1"/>
    </source>
</evidence>
<accession>A0ABW2Y1R5</accession>
<keyword evidence="3" id="KW-1185">Reference proteome</keyword>
<feature type="domain" description="DUF397" evidence="1">
    <location>
        <begin position="3"/>
        <end position="54"/>
    </location>
</feature>
<dbReference type="Pfam" id="PF04149">
    <property type="entry name" value="DUF397"/>
    <property type="match status" value="1"/>
</dbReference>
<dbReference type="EMBL" id="JBHTGP010000035">
    <property type="protein sequence ID" value="MFD0692037.1"/>
    <property type="molecule type" value="Genomic_DNA"/>
</dbReference>
<gene>
    <name evidence="2" type="ORF">ACFQZM_46645</name>
</gene>
<evidence type="ECO:0000259" key="1">
    <source>
        <dbReference type="Pfam" id="PF04149"/>
    </source>
</evidence>
<dbReference type="Proteomes" id="UP001597063">
    <property type="component" value="Unassembled WGS sequence"/>
</dbReference>
<comment type="caution">
    <text evidence="2">The sequence shown here is derived from an EMBL/GenBank/DDBJ whole genome shotgun (WGS) entry which is preliminary data.</text>
</comment>
<protein>
    <submittedName>
        <fullName evidence="2">DUF397 domain-containing protein</fullName>
    </submittedName>
</protein>
<name>A0ABW2Y1R5_9ACTN</name>
<dbReference type="InterPro" id="IPR007278">
    <property type="entry name" value="DUF397"/>
</dbReference>
<sequence>MVEWRKSRRSDAQGDACVEVARVGGAVAVRDSKDPDGPRLMITSAALRDVLDALTSGSPGFQSE</sequence>